<dbReference type="EMBL" id="LNZH02000152">
    <property type="protein sequence ID" value="OCB89605.1"/>
    <property type="molecule type" value="Genomic_DNA"/>
</dbReference>
<protein>
    <submittedName>
        <fullName evidence="2">Uncharacterized protein</fullName>
    </submittedName>
</protein>
<feature type="region of interest" description="Disordered" evidence="1">
    <location>
        <begin position="1"/>
        <end position="40"/>
    </location>
</feature>
<name>A0A9Q5I0U2_SANBA</name>
<comment type="caution">
    <text evidence="2">The sequence shown here is derived from an EMBL/GenBank/DDBJ whole genome shotgun (WGS) entry which is preliminary data.</text>
</comment>
<sequence length="322" mass="36746">MGSSSSHRRGDDKQSGNRKATISGTDRHESAKGKDKRPKLVKLQDAEKQIDQHTKSIRKGHIIPLMTRVKIYIHQGDAINQLGQALRDVARKLKAMNDAEERVREIFKKIIDRDNAEQDRPRGLRLPEPEYVRAENVRKNCEDDLKSSVNELFEIYNQAKHSVENGIRAEYNITATSKQNQENKEFADFLGNTTLYAANNYKKLENIEKVLGIANEASGALDELINISDWPATSQLIADFDEHQATWKKTLAGIKDGVIEKSLIDEAKKNMADIQSRAEKMKAYVNEKENLKKKKNAAEKKLETKMREIRKLSKPPKKEVKK</sequence>
<evidence type="ECO:0000313" key="3">
    <source>
        <dbReference type="Proteomes" id="UP000757232"/>
    </source>
</evidence>
<proteinExistence type="predicted"/>
<evidence type="ECO:0000256" key="1">
    <source>
        <dbReference type="SAM" id="MobiDB-lite"/>
    </source>
</evidence>
<dbReference type="Proteomes" id="UP000757232">
    <property type="component" value="Unassembled WGS sequence"/>
</dbReference>
<gene>
    <name evidence="2" type="ORF">A7U60_g3203</name>
</gene>
<accession>A0A9Q5I0U2</accession>
<evidence type="ECO:0000313" key="2">
    <source>
        <dbReference type="EMBL" id="OCB89605.1"/>
    </source>
</evidence>
<feature type="region of interest" description="Disordered" evidence="1">
    <location>
        <begin position="287"/>
        <end position="322"/>
    </location>
</feature>
<dbReference type="AlphaFoldDB" id="A0A9Q5I0U2"/>
<reference evidence="2" key="1">
    <citation type="submission" date="2016-06" db="EMBL/GenBank/DDBJ databases">
        <title>Draft Genome sequence of the fungus Inonotus baumii.</title>
        <authorList>
            <person name="Zhu H."/>
            <person name="Lin W."/>
        </authorList>
    </citation>
    <scope>NUCLEOTIDE SEQUENCE</scope>
    <source>
        <strain evidence="2">821</strain>
    </source>
</reference>
<organism evidence="2 3">
    <name type="scientific">Sanghuangporus baumii</name>
    <name type="common">Phellinus baumii</name>
    <dbReference type="NCBI Taxonomy" id="108892"/>
    <lineage>
        <taxon>Eukaryota</taxon>
        <taxon>Fungi</taxon>
        <taxon>Dikarya</taxon>
        <taxon>Basidiomycota</taxon>
        <taxon>Agaricomycotina</taxon>
        <taxon>Agaricomycetes</taxon>
        <taxon>Hymenochaetales</taxon>
        <taxon>Hymenochaetaceae</taxon>
        <taxon>Sanghuangporus</taxon>
    </lineage>
</organism>
<keyword evidence="3" id="KW-1185">Reference proteome</keyword>